<evidence type="ECO:0000313" key="2">
    <source>
        <dbReference type="Proteomes" id="UP000315673"/>
    </source>
</evidence>
<keyword evidence="2" id="KW-1185">Reference proteome</keyword>
<organism evidence="1 2">
    <name type="scientific">Sphingomonas panacisoli</name>
    <dbReference type="NCBI Taxonomy" id="1813879"/>
    <lineage>
        <taxon>Bacteria</taxon>
        <taxon>Pseudomonadati</taxon>
        <taxon>Pseudomonadota</taxon>
        <taxon>Alphaproteobacteria</taxon>
        <taxon>Sphingomonadales</taxon>
        <taxon>Sphingomonadaceae</taxon>
        <taxon>Sphingomonas</taxon>
    </lineage>
</organism>
<dbReference type="EMBL" id="CP042306">
    <property type="protein sequence ID" value="QDZ06388.1"/>
    <property type="molecule type" value="Genomic_DNA"/>
</dbReference>
<dbReference type="AlphaFoldDB" id="A0A5B8LDX7"/>
<dbReference type="RefSeq" id="WP_146569472.1">
    <property type="nucleotide sequence ID" value="NZ_CP042306.1"/>
</dbReference>
<dbReference type="Proteomes" id="UP000315673">
    <property type="component" value="Chromosome"/>
</dbReference>
<dbReference type="KEGG" id="spai:FPZ24_01955"/>
<proteinExistence type="predicted"/>
<gene>
    <name evidence="1" type="ORF">FPZ24_01955</name>
</gene>
<sequence length="119" mass="12712">MLSVLLATAAAGVTLPAETPLLCLDGTGTYQPVQRTNYGAFKQALRRQFGFTATLTVSDDTNGRLVFRGGVRGAETITYAVEAKDGGIALTAMHVRLKGTSEDLTGNNMCWRTWSIING</sequence>
<accession>A0A5B8LDX7</accession>
<protein>
    <submittedName>
        <fullName evidence="1">Uncharacterized protein</fullName>
    </submittedName>
</protein>
<reference evidence="1 2" key="1">
    <citation type="submission" date="2019-07" db="EMBL/GenBank/DDBJ databases">
        <title>Full genome sequence of Sphingomonas sp. 4R-6-7(HKS19).</title>
        <authorList>
            <person name="Im W.-T."/>
        </authorList>
    </citation>
    <scope>NUCLEOTIDE SEQUENCE [LARGE SCALE GENOMIC DNA]</scope>
    <source>
        <strain evidence="1 2">HKS19</strain>
    </source>
</reference>
<name>A0A5B8LDX7_9SPHN</name>
<evidence type="ECO:0000313" key="1">
    <source>
        <dbReference type="EMBL" id="QDZ06388.1"/>
    </source>
</evidence>